<dbReference type="GO" id="GO:0004185">
    <property type="term" value="F:serine-type carboxypeptidase activity"/>
    <property type="evidence" value="ECO:0007669"/>
    <property type="project" value="InterPro"/>
</dbReference>
<evidence type="ECO:0000256" key="6">
    <source>
        <dbReference type="ARBA" id="ARBA00022737"/>
    </source>
</evidence>
<gene>
    <name evidence="13" type="ORF">MSPICULIGERA_LOCUS18379</name>
</gene>
<dbReference type="FunFam" id="1.10.418.10:FF:000011">
    <property type="entry name" value="Parvin, beta"/>
    <property type="match status" value="1"/>
</dbReference>
<protein>
    <recommendedName>
        <fullName evidence="12">Calponin-homology (CH) domain-containing protein</fullName>
    </recommendedName>
</protein>
<dbReference type="CDD" id="cd21306">
    <property type="entry name" value="CH_PARVA_B_rpt2"/>
    <property type="match status" value="1"/>
</dbReference>
<feature type="non-terminal residue" evidence="13">
    <location>
        <position position="1"/>
    </location>
</feature>
<dbReference type="GO" id="GO:0071963">
    <property type="term" value="P:establishment or maintenance of cell polarity regulating cell shape"/>
    <property type="evidence" value="ECO:0007669"/>
    <property type="project" value="TreeGrafter"/>
</dbReference>
<dbReference type="PANTHER" id="PTHR12114:SF4">
    <property type="entry name" value="GH23568P"/>
    <property type="match status" value="1"/>
</dbReference>
<reference evidence="13" key="1">
    <citation type="submission" date="2023-06" db="EMBL/GenBank/DDBJ databases">
        <authorList>
            <person name="Delattre M."/>
        </authorList>
    </citation>
    <scope>NUCLEOTIDE SEQUENCE</scope>
    <source>
        <strain evidence="13">AF72</strain>
    </source>
</reference>
<evidence type="ECO:0000256" key="4">
    <source>
        <dbReference type="ARBA" id="ARBA00009431"/>
    </source>
</evidence>
<feature type="compositionally biased region" description="Basic and acidic residues" evidence="10">
    <location>
        <begin position="699"/>
        <end position="723"/>
    </location>
</feature>
<dbReference type="FunFam" id="1.10.418.10:FF:000015">
    <property type="entry name" value="Parvin beta"/>
    <property type="match status" value="1"/>
</dbReference>
<dbReference type="InterPro" id="IPR001715">
    <property type="entry name" value="CH_dom"/>
</dbReference>
<keyword evidence="8" id="KW-0009">Actin-binding</keyword>
<evidence type="ECO:0000256" key="9">
    <source>
        <dbReference type="ARBA" id="ARBA00023212"/>
    </source>
</evidence>
<dbReference type="PROSITE" id="PS00131">
    <property type="entry name" value="CARBOXYPEPT_SER_SER"/>
    <property type="match status" value="1"/>
</dbReference>
<evidence type="ECO:0000256" key="7">
    <source>
        <dbReference type="ARBA" id="ARBA00022889"/>
    </source>
</evidence>
<dbReference type="PANTHER" id="PTHR12114">
    <property type="entry name" value="PARVIN"/>
    <property type="match status" value="1"/>
</dbReference>
<evidence type="ECO:0000313" key="14">
    <source>
        <dbReference type="Proteomes" id="UP001177023"/>
    </source>
</evidence>
<dbReference type="InterPro" id="IPR028433">
    <property type="entry name" value="Parvin"/>
</dbReference>
<keyword evidence="5" id="KW-0963">Cytoplasm</keyword>
<keyword evidence="11" id="KW-1133">Transmembrane helix</keyword>
<dbReference type="PROSITE" id="PS50021">
    <property type="entry name" value="CH"/>
    <property type="match status" value="2"/>
</dbReference>
<dbReference type="PRINTS" id="PR00724">
    <property type="entry name" value="CRBOXYPTASEC"/>
</dbReference>
<evidence type="ECO:0000256" key="2">
    <source>
        <dbReference type="ARBA" id="ARBA00004245"/>
    </source>
</evidence>
<dbReference type="GO" id="GO:0015629">
    <property type="term" value="C:actin cytoskeleton"/>
    <property type="evidence" value="ECO:0007669"/>
    <property type="project" value="TreeGrafter"/>
</dbReference>
<proteinExistence type="inferred from homology"/>
<keyword evidence="9" id="KW-0206">Cytoskeleton</keyword>
<evidence type="ECO:0000256" key="3">
    <source>
        <dbReference type="ARBA" id="ARBA00005666"/>
    </source>
</evidence>
<comment type="similarity">
    <text evidence="3">Belongs to the parvin family.</text>
</comment>
<dbReference type="GO" id="GO:0034446">
    <property type="term" value="P:substrate adhesion-dependent cell spreading"/>
    <property type="evidence" value="ECO:0007669"/>
    <property type="project" value="TreeGrafter"/>
</dbReference>
<keyword evidence="11" id="KW-0472">Membrane</keyword>
<evidence type="ECO:0000256" key="10">
    <source>
        <dbReference type="SAM" id="MobiDB-lite"/>
    </source>
</evidence>
<evidence type="ECO:0000256" key="8">
    <source>
        <dbReference type="ARBA" id="ARBA00023203"/>
    </source>
</evidence>
<comment type="subcellular location">
    <subcellularLocation>
        <location evidence="2">Cytoplasm</location>
        <location evidence="2">Cytoskeleton</location>
    </subcellularLocation>
    <subcellularLocation>
        <location evidence="1">Cytoplasm</location>
        <location evidence="1">Myofibril</location>
        <location evidence="1">Sarcomere</location>
    </subcellularLocation>
</comment>
<feature type="domain" description="Calponin-homology (CH)" evidence="12">
    <location>
        <begin position="803"/>
        <end position="911"/>
    </location>
</feature>
<evidence type="ECO:0000259" key="12">
    <source>
        <dbReference type="PROSITE" id="PS50021"/>
    </source>
</evidence>
<evidence type="ECO:0000256" key="1">
    <source>
        <dbReference type="ARBA" id="ARBA00004204"/>
    </source>
</evidence>
<dbReference type="GO" id="GO:0003779">
    <property type="term" value="F:actin binding"/>
    <property type="evidence" value="ECO:0007669"/>
    <property type="project" value="UniProtKB-KW"/>
</dbReference>
<dbReference type="Gene3D" id="3.40.50.1820">
    <property type="entry name" value="alpha/beta hydrolase"/>
    <property type="match status" value="2"/>
</dbReference>
<organism evidence="13 14">
    <name type="scientific">Mesorhabditis spiculigera</name>
    <dbReference type="NCBI Taxonomy" id="96644"/>
    <lineage>
        <taxon>Eukaryota</taxon>
        <taxon>Metazoa</taxon>
        <taxon>Ecdysozoa</taxon>
        <taxon>Nematoda</taxon>
        <taxon>Chromadorea</taxon>
        <taxon>Rhabditida</taxon>
        <taxon>Rhabditina</taxon>
        <taxon>Rhabditomorpha</taxon>
        <taxon>Rhabditoidea</taxon>
        <taxon>Rhabditidae</taxon>
        <taxon>Mesorhabditinae</taxon>
        <taxon>Mesorhabditis</taxon>
    </lineage>
</organism>
<dbReference type="SUPFAM" id="SSF47576">
    <property type="entry name" value="Calponin-homology domain, CH-domain"/>
    <property type="match status" value="1"/>
</dbReference>
<dbReference type="EMBL" id="CATQJA010002659">
    <property type="protein sequence ID" value="CAJ0580178.1"/>
    <property type="molecule type" value="Genomic_DNA"/>
</dbReference>
<name>A0AA36D5N2_9BILA</name>
<comment type="similarity">
    <text evidence="4">Belongs to the peptidase S10 family.</text>
</comment>
<dbReference type="InterPro" id="IPR036872">
    <property type="entry name" value="CH_dom_sf"/>
</dbReference>
<dbReference type="GO" id="GO:0030031">
    <property type="term" value="P:cell projection assembly"/>
    <property type="evidence" value="ECO:0007669"/>
    <property type="project" value="TreeGrafter"/>
</dbReference>
<evidence type="ECO:0000313" key="13">
    <source>
        <dbReference type="EMBL" id="CAJ0580178.1"/>
    </source>
</evidence>
<keyword evidence="11" id="KW-0812">Transmembrane</keyword>
<dbReference type="SUPFAM" id="SSF53474">
    <property type="entry name" value="alpha/beta-Hydrolases"/>
    <property type="match status" value="1"/>
</dbReference>
<dbReference type="GO" id="GO:0005925">
    <property type="term" value="C:focal adhesion"/>
    <property type="evidence" value="ECO:0007669"/>
    <property type="project" value="TreeGrafter"/>
</dbReference>
<keyword evidence="6" id="KW-0677">Repeat</keyword>
<feature type="region of interest" description="Disordered" evidence="10">
    <location>
        <begin position="695"/>
        <end position="752"/>
    </location>
</feature>
<dbReference type="GO" id="GO:0006508">
    <property type="term" value="P:proteolysis"/>
    <property type="evidence" value="ECO:0007669"/>
    <property type="project" value="InterPro"/>
</dbReference>
<dbReference type="AlphaFoldDB" id="A0AA36D5N2"/>
<dbReference type="InterPro" id="IPR001563">
    <property type="entry name" value="Peptidase_S10"/>
</dbReference>
<dbReference type="GO" id="GO:0030036">
    <property type="term" value="P:actin cytoskeleton organization"/>
    <property type="evidence" value="ECO:0007669"/>
    <property type="project" value="InterPro"/>
</dbReference>
<accession>A0AA36D5N2</accession>
<dbReference type="Pfam" id="PF00307">
    <property type="entry name" value="CH"/>
    <property type="match status" value="2"/>
</dbReference>
<dbReference type="Pfam" id="PF00450">
    <property type="entry name" value="Peptidase_S10"/>
    <property type="match status" value="1"/>
</dbReference>
<keyword evidence="7" id="KW-0130">Cell adhesion</keyword>
<dbReference type="GO" id="GO:0030017">
    <property type="term" value="C:sarcomere"/>
    <property type="evidence" value="ECO:0007669"/>
    <property type="project" value="UniProtKB-SubCell"/>
</dbReference>
<evidence type="ECO:0000256" key="5">
    <source>
        <dbReference type="ARBA" id="ARBA00022490"/>
    </source>
</evidence>
<feature type="compositionally biased region" description="Basic and acidic residues" evidence="10">
    <location>
        <begin position="743"/>
        <end position="752"/>
    </location>
</feature>
<sequence>MRVDIRDLVLGTMTIVFIILTFNHGLQTAIKECYMFGAIPVSVANKVEIRKALPLKSKRDDCIFVTLGINQDIRLEEAVKATQPNCKFFGADPVAEGNKKRALIDYMFVDIDETEYDLLEMLQANMAHSNGFAFCQIGLKLHNTVDIKKQKKFYDFVVRLIRESGYTLVFDDQVAEPGFYHRLIESKGKPNSDPLLIWFNGGPGCSSFGGAFEEMGPFYVDNDGFRLYENKYAWNARANLLFIESPVGVGFSYSTDDFYYAEASDDQTTAQNYMALKDFFASFTDYKNRKFFLSGESYAGVYVPTLTLALARGINNGDFPNSNFQGSNIGNGYMHVEYLYNSQVVWSAYHGMVSMDELRFLKANCTLRATVIGDLETYSFVEYMTTEGHLEYESDGSACGDLIERLVNMPDMEDEYNYYQDCYVDPPLLAALPQRPKRMQRRKNRARKQTLNGIVDKNADSSGNPAAKFNYISTDGEWGYPCWNDVLLTVWANRKDVQEALHIDVAWRATNLTWQDCNDPMYDAYNVTYTDLTTIFEDFLKENRNPNFRFLIHNGDVDTICNYLGEAWFMRRLAERNAMEASPRRQWFFSDQTAGFVQRFTHGSGVIFDLMTVKGAGHFPAADRPGPARQLITNFIWGPVPTGPDYNSTAGLKLMPTFAPLLNEATSDAPSTTSGLTPTTSKLTTTRVKMIQSGMAAQEIRRQETREVRQTDTMRSKKSESFMDKLSGTLGRKKKPEPTEGGAPHHEGDHRENEHQEMIQYEHEGREALDYALIPAISKKIEIEEGAERRFLTRESSEDSRIHEVIRLLLGWINDEVAGERIVVKNIQDDIYDGQVLQKLIEKLADIRIEVPEFSQSEEGQIQKLEIVVSTANRLLTPGQYENPKWTHQMIHQKDIVAIIQLLVSLAVFFRAPVRFPEHVSAQVIVARKENGQVKTRYTTEQLTDKQDELCPKGERDAFDTLFDYGPDKLAHVKGSLLAFCNKHLNKINLEVNNIETQFQDGVFLVLLMGLLEGYFVPLHHFHLQVSTHEEKMKNVQFAYQLMDQVGIKPKSRVADIANGDVKSTLRLLHLLFTKYKHV</sequence>
<dbReference type="Gene3D" id="1.10.418.10">
    <property type="entry name" value="Calponin-like domain"/>
    <property type="match status" value="2"/>
</dbReference>
<dbReference type="InterPro" id="IPR018202">
    <property type="entry name" value="Ser_caboxypep_ser_AS"/>
</dbReference>
<feature type="domain" description="Calponin-homology (CH)" evidence="12">
    <location>
        <begin position="971"/>
        <end position="1077"/>
    </location>
</feature>
<comment type="caution">
    <text evidence="13">The sequence shown here is derived from an EMBL/GenBank/DDBJ whole genome shotgun (WGS) entry which is preliminary data.</text>
</comment>
<evidence type="ECO:0000256" key="11">
    <source>
        <dbReference type="SAM" id="Phobius"/>
    </source>
</evidence>
<dbReference type="InterPro" id="IPR029058">
    <property type="entry name" value="AB_hydrolase_fold"/>
</dbReference>
<dbReference type="Proteomes" id="UP001177023">
    <property type="component" value="Unassembled WGS sequence"/>
</dbReference>
<keyword evidence="14" id="KW-1185">Reference proteome</keyword>
<feature type="transmembrane region" description="Helical" evidence="11">
    <location>
        <begin position="7"/>
        <end position="26"/>
    </location>
</feature>